<dbReference type="PANTHER" id="PTHR43719:SF30">
    <property type="entry name" value="TWO-COMPONENT SYSTEM RESPONSE REGULATOR"/>
    <property type="match status" value="1"/>
</dbReference>
<keyword evidence="1 2" id="KW-0597">Phosphoprotein</keyword>
<evidence type="ECO:0000313" key="6">
    <source>
        <dbReference type="EMBL" id="KAL1839861.1"/>
    </source>
</evidence>
<dbReference type="SUPFAM" id="SSF47384">
    <property type="entry name" value="Homodimeric domain of signal transducing histidine kinase"/>
    <property type="match status" value="1"/>
</dbReference>
<feature type="region of interest" description="Disordered" evidence="3">
    <location>
        <begin position="211"/>
        <end position="276"/>
    </location>
</feature>
<feature type="modified residue" description="4-aspartylphosphate" evidence="2">
    <location>
        <position position="1320"/>
    </location>
</feature>
<dbReference type="SMART" id="SM00448">
    <property type="entry name" value="REC"/>
    <property type="match status" value="1"/>
</dbReference>
<dbReference type="Pfam" id="PF13188">
    <property type="entry name" value="PAS_8"/>
    <property type="match status" value="1"/>
</dbReference>
<dbReference type="CDD" id="cd00082">
    <property type="entry name" value="HisKA"/>
    <property type="match status" value="1"/>
</dbReference>
<feature type="compositionally biased region" description="Low complexity" evidence="3">
    <location>
        <begin position="1297"/>
        <end position="1310"/>
    </location>
</feature>
<dbReference type="InterPro" id="IPR036890">
    <property type="entry name" value="HATPase_C_sf"/>
</dbReference>
<dbReference type="Pfam" id="PF26131">
    <property type="entry name" value="PAS-like"/>
    <property type="match status" value="1"/>
</dbReference>
<evidence type="ECO:0000256" key="3">
    <source>
        <dbReference type="SAM" id="MobiDB-lite"/>
    </source>
</evidence>
<evidence type="ECO:0000259" key="4">
    <source>
        <dbReference type="PROSITE" id="PS50109"/>
    </source>
</evidence>
<feature type="region of interest" description="Disordered" evidence="3">
    <location>
        <begin position="1263"/>
        <end position="1310"/>
    </location>
</feature>
<dbReference type="Gene3D" id="3.30.450.20">
    <property type="entry name" value="PAS domain"/>
    <property type="match status" value="2"/>
</dbReference>
<dbReference type="SUPFAM" id="SSF55785">
    <property type="entry name" value="PYP-like sensor domain (PAS domain)"/>
    <property type="match status" value="1"/>
</dbReference>
<accession>A0ABR3VEM3</accession>
<dbReference type="InterPro" id="IPR050956">
    <property type="entry name" value="2C_system_His_kinase"/>
</dbReference>
<dbReference type="InterPro" id="IPR058846">
    <property type="entry name" value="PAS-like"/>
</dbReference>
<dbReference type="CDD" id="cd17546">
    <property type="entry name" value="REC_hyHK_CKI1_RcsC-like"/>
    <property type="match status" value="1"/>
</dbReference>
<dbReference type="SUPFAM" id="SSF52172">
    <property type="entry name" value="CheY-like"/>
    <property type="match status" value="1"/>
</dbReference>
<dbReference type="PROSITE" id="PS50110">
    <property type="entry name" value="RESPONSE_REGULATORY"/>
    <property type="match status" value="1"/>
</dbReference>
<dbReference type="InterPro" id="IPR035965">
    <property type="entry name" value="PAS-like_dom_sf"/>
</dbReference>
<dbReference type="PROSITE" id="PS50109">
    <property type="entry name" value="HIS_KIN"/>
    <property type="match status" value="1"/>
</dbReference>
<dbReference type="InterPro" id="IPR036097">
    <property type="entry name" value="HisK_dim/P_sf"/>
</dbReference>
<name>A0ABR3VEM3_HUMIN</name>
<dbReference type="CDD" id="cd00130">
    <property type="entry name" value="PAS"/>
    <property type="match status" value="1"/>
</dbReference>
<dbReference type="Gene3D" id="3.40.50.2300">
    <property type="match status" value="1"/>
</dbReference>
<dbReference type="Gene3D" id="3.30.565.10">
    <property type="entry name" value="Histidine kinase-like ATPase, C-terminal domain"/>
    <property type="match status" value="1"/>
</dbReference>
<evidence type="ECO:0000259" key="5">
    <source>
        <dbReference type="PROSITE" id="PS50110"/>
    </source>
</evidence>
<keyword evidence="7" id="KW-1185">Reference proteome</keyword>
<evidence type="ECO:0000256" key="1">
    <source>
        <dbReference type="ARBA" id="ARBA00022553"/>
    </source>
</evidence>
<evidence type="ECO:0000256" key="2">
    <source>
        <dbReference type="PROSITE-ProRule" id="PRU00169"/>
    </source>
</evidence>
<feature type="compositionally biased region" description="Gly residues" evidence="3">
    <location>
        <begin position="1160"/>
        <end position="1169"/>
    </location>
</feature>
<feature type="region of interest" description="Disordered" evidence="3">
    <location>
        <begin position="1036"/>
        <end position="1070"/>
    </location>
</feature>
<feature type="domain" description="Response regulatory" evidence="5">
    <location>
        <begin position="1232"/>
        <end position="1391"/>
    </location>
</feature>
<dbReference type="Pfam" id="PF02518">
    <property type="entry name" value="HATPase_c"/>
    <property type="match status" value="1"/>
</dbReference>
<dbReference type="SUPFAM" id="SSF55874">
    <property type="entry name" value="ATPase domain of HSP90 chaperone/DNA topoisomerase II/histidine kinase"/>
    <property type="match status" value="1"/>
</dbReference>
<reference evidence="6 7" key="1">
    <citation type="journal article" date="2024" name="Commun. Biol.">
        <title>Comparative genomic analysis of thermophilic fungi reveals convergent evolutionary adaptations and gene losses.</title>
        <authorList>
            <person name="Steindorff A.S."/>
            <person name="Aguilar-Pontes M.V."/>
            <person name="Robinson A.J."/>
            <person name="Andreopoulos B."/>
            <person name="LaButti K."/>
            <person name="Kuo A."/>
            <person name="Mondo S."/>
            <person name="Riley R."/>
            <person name="Otillar R."/>
            <person name="Haridas S."/>
            <person name="Lipzen A."/>
            <person name="Grimwood J."/>
            <person name="Schmutz J."/>
            <person name="Clum A."/>
            <person name="Reid I.D."/>
            <person name="Moisan M.C."/>
            <person name="Butler G."/>
            <person name="Nguyen T.T.M."/>
            <person name="Dewar K."/>
            <person name="Conant G."/>
            <person name="Drula E."/>
            <person name="Henrissat B."/>
            <person name="Hansel C."/>
            <person name="Singer S."/>
            <person name="Hutchinson M.I."/>
            <person name="de Vries R.P."/>
            <person name="Natvig D.O."/>
            <person name="Powell A.J."/>
            <person name="Tsang A."/>
            <person name="Grigoriev I.V."/>
        </authorList>
    </citation>
    <scope>NUCLEOTIDE SEQUENCE [LARGE SCALE GENOMIC DNA]</scope>
    <source>
        <strain evidence="6 7">CBS 620.91</strain>
    </source>
</reference>
<feature type="region of interest" description="Disordered" evidence="3">
    <location>
        <begin position="1155"/>
        <end position="1227"/>
    </location>
</feature>
<dbReference type="InterPro" id="IPR003594">
    <property type="entry name" value="HATPase_dom"/>
</dbReference>
<dbReference type="InterPro" id="IPR000014">
    <property type="entry name" value="PAS"/>
</dbReference>
<dbReference type="InterPro" id="IPR005467">
    <property type="entry name" value="His_kinase_dom"/>
</dbReference>
<protein>
    <submittedName>
        <fullName evidence="6">Uncharacterized protein</fullName>
    </submittedName>
</protein>
<dbReference type="Pfam" id="PF00072">
    <property type="entry name" value="Response_reg"/>
    <property type="match status" value="1"/>
</dbReference>
<dbReference type="PRINTS" id="PR00344">
    <property type="entry name" value="BCTRLSENSOR"/>
</dbReference>
<organism evidence="6 7">
    <name type="scientific">Humicola insolens</name>
    <name type="common">Soft-rot fungus</name>
    <dbReference type="NCBI Taxonomy" id="85995"/>
    <lineage>
        <taxon>Eukaryota</taxon>
        <taxon>Fungi</taxon>
        <taxon>Dikarya</taxon>
        <taxon>Ascomycota</taxon>
        <taxon>Pezizomycotina</taxon>
        <taxon>Sordariomycetes</taxon>
        <taxon>Sordariomycetidae</taxon>
        <taxon>Sordariales</taxon>
        <taxon>Chaetomiaceae</taxon>
        <taxon>Mycothermus</taxon>
    </lineage>
</organism>
<dbReference type="InterPro" id="IPR004358">
    <property type="entry name" value="Sig_transdc_His_kin-like_C"/>
</dbReference>
<dbReference type="EMBL" id="JAZGSY010000137">
    <property type="protein sequence ID" value="KAL1839861.1"/>
    <property type="molecule type" value="Genomic_DNA"/>
</dbReference>
<feature type="domain" description="Histidine kinase" evidence="4">
    <location>
        <begin position="854"/>
        <end position="1155"/>
    </location>
</feature>
<proteinExistence type="predicted"/>
<comment type="caution">
    <text evidence="6">The sequence shown here is derived from an EMBL/GenBank/DDBJ whole genome shotgun (WGS) entry which is preliminary data.</text>
</comment>
<dbReference type="SMART" id="SM00388">
    <property type="entry name" value="HisKA"/>
    <property type="match status" value="1"/>
</dbReference>
<feature type="compositionally biased region" description="Polar residues" evidence="3">
    <location>
        <begin position="262"/>
        <end position="276"/>
    </location>
</feature>
<feature type="compositionally biased region" description="Pro residues" evidence="3">
    <location>
        <begin position="1"/>
        <end position="12"/>
    </location>
</feature>
<feature type="compositionally biased region" description="Basic and acidic residues" evidence="3">
    <location>
        <begin position="1181"/>
        <end position="1203"/>
    </location>
</feature>
<sequence length="1404" mass="153533">MICLPANPPAAEPAPSISSFMDDADESNNVTTLRLPKGQVSAAQSTRSSNTPRSWSSPDLPTSPERHSSMSRSSSDGTAWLPPPAAQLLSGIGVIEVLDGDERPTFVVDLHDPANLEEAVPGLLRVVYANAALRATPALLELLRLDASGTPNEELDTAYAKFKAWAVREPGLDVDAVPSSTTYGGFPWTRSTLRRRFRVIRGYLQDTPFDTPRSPVLAHGAESHDARSTTEPASDRPGSIQESPAALSPGECSDYFGVARGSSRSQPVTRESFESTSDSAVGLPLDSLTLSAAPLRTTFDWTQIPIDDPNLSDHHRFARSIDWASTPLGPVESWPIELRIMSSMIMGSPHPAALYWGQEYVAIYNEAYISLAGNKHPDLMGRRYRDAWPEIWAEIQPVFDAAWTSAYATMKHDDLLFLSRHGFSEETYFNWAIIPLVGADGNVVALYNPAFENTRRRVAERRMHTLREIGVKTAQAKDVRGFWAQLRKGLAYNERDCPFALLYSVRDDTASDDESGPFEGSVGVPDRHPCAVPTITDLANSNEGFAPYMRSAAAHPSSPVILSTADGTMPTTLLKDVTWSGFGDPCHTIVVFPVQLTTASSTSTGGEAEEADGTTGGGGDAVFGFVVLGTNPRRPFNAEYQLFITLLSRQLGTSLASVVLLEEEIRRGRRAAKLAAIDQQKLSLQLHLRTREAVESEYRFARMAEFVPVGLFIADGHGSINYCNDMWYRISGLPRGARTLAAWMEGIRDEDRPGAEEAWRKLVRDKVPVTHEFRFRGSRELMDGHYGDVWALMSAFPEREPPGSPHSGGAGGELKHIFGCITDISQQKWAESVHKRRRDEAVEMKRQQENFIDITSHEMRNPLSAILQCADEISSGLGQYLQQGQGEAQPRSTTTPPPPDCRAMVESCVDAANTISLCASHQKRIVDDILTLSKLDSNLLLVTPVDARPVVVVRDVLKMFEAELASTGIDGRLAVEPSYTDLAVDWVRLDPSRLRQVLINLMTNAIKFTQGRPVREIVISIGASRADLAAAGSECREVDGDDDSHDQLSYVPPRQQPDSPGATRDLTDDPDWANGEKIHLHFSVRDTGPGLGDEEKRILFQRFSQASPRTHVRYGGSGLGLFICRTLTELQGGRIAVCSEKGRGSTFAFYIKARKSDGPLSGGEEGGSGETTPCPTPTPVAKEEVMPESERSPTPESPARPKETTQPAPSPSGPVPPRSPPRPSTEPASQLDILIVEDNLVNQRVLQRQLQLTGAKTHVANHGGEALDKLRHSRFWRGTDKPNPGDGEMENCDGSSPQHQQQEQQQPQQERSNISVILMDLEMPVMDGISCTREIRRLESEGQLAGHVPILAVTAYARAEQVENAMAAGVDGVIAKPFRITELLPQIERLVRRSNAAAGAPSTP</sequence>
<feature type="compositionally biased region" description="Pro residues" evidence="3">
    <location>
        <begin position="1208"/>
        <end position="1224"/>
    </location>
</feature>
<dbReference type="Gene3D" id="1.10.287.130">
    <property type="match status" value="1"/>
</dbReference>
<dbReference type="Proteomes" id="UP001583172">
    <property type="component" value="Unassembled WGS sequence"/>
</dbReference>
<feature type="region of interest" description="Disordered" evidence="3">
    <location>
        <begin position="1"/>
        <end position="82"/>
    </location>
</feature>
<dbReference type="PANTHER" id="PTHR43719">
    <property type="entry name" value="TWO-COMPONENT HISTIDINE KINASE"/>
    <property type="match status" value="1"/>
</dbReference>
<dbReference type="SMART" id="SM00387">
    <property type="entry name" value="HATPase_c"/>
    <property type="match status" value="1"/>
</dbReference>
<feature type="compositionally biased region" description="Polar residues" evidence="3">
    <location>
        <begin position="41"/>
        <end position="60"/>
    </location>
</feature>
<evidence type="ECO:0000313" key="7">
    <source>
        <dbReference type="Proteomes" id="UP001583172"/>
    </source>
</evidence>
<dbReference type="InterPro" id="IPR001789">
    <property type="entry name" value="Sig_transdc_resp-reg_receiver"/>
</dbReference>
<gene>
    <name evidence="6" type="ORF">VTJ49DRAFT_1047</name>
</gene>
<dbReference type="InterPro" id="IPR011006">
    <property type="entry name" value="CheY-like_superfamily"/>
</dbReference>
<dbReference type="InterPro" id="IPR003661">
    <property type="entry name" value="HisK_dim/P_dom"/>
</dbReference>